<proteinExistence type="predicted"/>
<evidence type="ECO:0000313" key="2">
    <source>
        <dbReference type="EMBL" id="GAG06035.1"/>
    </source>
</evidence>
<protein>
    <recommendedName>
        <fullName evidence="1">SPOR domain-containing protein</fullName>
    </recommendedName>
</protein>
<feature type="domain" description="SPOR" evidence="1">
    <location>
        <begin position="27"/>
        <end position="108"/>
    </location>
</feature>
<dbReference type="Pfam" id="PF05036">
    <property type="entry name" value="SPOR"/>
    <property type="match status" value="2"/>
</dbReference>
<accession>X0UKC5</accession>
<dbReference type="AlphaFoldDB" id="X0UKC5"/>
<name>X0UKC5_9ZZZZ</name>
<comment type="caution">
    <text evidence="2">The sequence shown here is derived from an EMBL/GenBank/DDBJ whole genome shotgun (WGS) entry which is preliminary data.</text>
</comment>
<dbReference type="PROSITE" id="PS51724">
    <property type="entry name" value="SPOR"/>
    <property type="match status" value="1"/>
</dbReference>
<evidence type="ECO:0000259" key="1">
    <source>
        <dbReference type="PROSITE" id="PS51724"/>
    </source>
</evidence>
<gene>
    <name evidence="2" type="ORF">S01H1_34735</name>
</gene>
<feature type="non-terminal residue" evidence="2">
    <location>
        <position position="1"/>
    </location>
</feature>
<dbReference type="GO" id="GO:0042834">
    <property type="term" value="F:peptidoglycan binding"/>
    <property type="evidence" value="ECO:0007669"/>
    <property type="project" value="InterPro"/>
</dbReference>
<sequence>KSAPQDAQPVDASKTIAKKTDTVPLEQKSYHPYSILLSSCRLPQSARKIVTQYKKVGLAPYVAKVEFKNGDVWLRVFAGQYQTRKEALTVKQEHQLSKALVKKTPYTNLIDTFSSEDEMKDTLRRLKGLGYSPYVLKGAENKFQLVVGAFITREGAQNQKSELQSKGIPNEIVQR</sequence>
<organism evidence="2">
    <name type="scientific">marine sediment metagenome</name>
    <dbReference type="NCBI Taxonomy" id="412755"/>
    <lineage>
        <taxon>unclassified sequences</taxon>
        <taxon>metagenomes</taxon>
        <taxon>ecological metagenomes</taxon>
    </lineage>
</organism>
<dbReference type="EMBL" id="BARS01021650">
    <property type="protein sequence ID" value="GAG06035.1"/>
    <property type="molecule type" value="Genomic_DNA"/>
</dbReference>
<dbReference type="SUPFAM" id="SSF110997">
    <property type="entry name" value="Sporulation related repeat"/>
    <property type="match status" value="2"/>
</dbReference>
<dbReference type="InterPro" id="IPR036680">
    <property type="entry name" value="SPOR-like_sf"/>
</dbReference>
<dbReference type="InterPro" id="IPR007730">
    <property type="entry name" value="SPOR-like_dom"/>
</dbReference>
<dbReference type="Gene3D" id="3.30.70.1070">
    <property type="entry name" value="Sporulation related repeat"/>
    <property type="match status" value="2"/>
</dbReference>
<reference evidence="2" key="1">
    <citation type="journal article" date="2014" name="Front. Microbiol.">
        <title>High frequency of phylogenetically diverse reductive dehalogenase-homologous genes in deep subseafloor sedimentary metagenomes.</title>
        <authorList>
            <person name="Kawai M."/>
            <person name="Futagami T."/>
            <person name="Toyoda A."/>
            <person name="Takaki Y."/>
            <person name="Nishi S."/>
            <person name="Hori S."/>
            <person name="Arai W."/>
            <person name="Tsubouchi T."/>
            <person name="Morono Y."/>
            <person name="Uchiyama I."/>
            <person name="Ito T."/>
            <person name="Fujiyama A."/>
            <person name="Inagaki F."/>
            <person name="Takami H."/>
        </authorList>
    </citation>
    <scope>NUCLEOTIDE SEQUENCE</scope>
    <source>
        <strain evidence="2">Expedition CK06-06</strain>
    </source>
</reference>